<dbReference type="Proteomes" id="UP000199488">
    <property type="component" value="Unassembled WGS sequence"/>
</dbReference>
<sequence length="302" mass="36462">MSFKKIFKKNKKLLLIYRKYKYFISSNFYSDEKFIKKQFKKRVGRKVNLDHPVEFNDKLQWLKLYKREPLAVKCADKLEVRSFVEAKIGKKYLNDVYAIYESVEEISFEELPKSFVLKGTHGSGFNIVCKNKYKLNWKNEQKKMKQWLKTNYYWLNREWVYKDIKPKIICEKYIEDEEEKAALTDYKFFCFNGNTKYCQVIRGRGNEESIDFYDINWNHMPFTGLRPLPNAKKNYDKPEKFEEMVNLANKLSSPFIFVRVDFYYIKGEIIFGELTFFPESGYGSFYPKKWNRIIGEMLRLTP</sequence>
<reference evidence="1 2" key="1">
    <citation type="submission" date="2016-10" db="EMBL/GenBank/DDBJ databases">
        <authorList>
            <person name="de Groot N.N."/>
        </authorList>
    </citation>
    <scope>NUCLEOTIDE SEQUENCE [LARGE SCALE GENOMIC DNA]</scope>
    <source>
        <strain evidence="1 2">DSM 23126</strain>
    </source>
</reference>
<organism evidence="1 2">
    <name type="scientific">Marinococcus luteus</name>
    <dbReference type="NCBI Taxonomy" id="1122204"/>
    <lineage>
        <taxon>Bacteria</taxon>
        <taxon>Bacillati</taxon>
        <taxon>Bacillota</taxon>
        <taxon>Bacilli</taxon>
        <taxon>Bacillales</taxon>
        <taxon>Bacillaceae</taxon>
        <taxon>Marinococcus</taxon>
    </lineage>
</organism>
<dbReference type="RefSeq" id="WP_091612882.1">
    <property type="nucleotide sequence ID" value="NZ_FNNC01000002.1"/>
</dbReference>
<protein>
    <submittedName>
        <fullName evidence="1">TupA-like ATPgrasp</fullName>
    </submittedName>
</protein>
<evidence type="ECO:0000313" key="2">
    <source>
        <dbReference type="Proteomes" id="UP000199488"/>
    </source>
</evidence>
<dbReference type="InterPro" id="IPR029465">
    <property type="entry name" value="ATPgrasp_TupA"/>
</dbReference>
<dbReference type="EMBL" id="FNNC01000002">
    <property type="protein sequence ID" value="SDW42787.1"/>
    <property type="molecule type" value="Genomic_DNA"/>
</dbReference>
<dbReference type="Pfam" id="PF14305">
    <property type="entry name" value="ATPgrasp_TupA"/>
    <property type="match status" value="1"/>
</dbReference>
<dbReference type="AlphaFoldDB" id="A0A1H2TG89"/>
<proteinExistence type="predicted"/>
<accession>A0A1H2TG89</accession>
<name>A0A1H2TG89_9BACI</name>
<evidence type="ECO:0000313" key="1">
    <source>
        <dbReference type="EMBL" id="SDW42787.1"/>
    </source>
</evidence>
<dbReference type="STRING" id="1122204.SAMN05421781_1386"/>
<keyword evidence="2" id="KW-1185">Reference proteome</keyword>
<gene>
    <name evidence="1" type="ORF">SAMN05421781_1386</name>
</gene>
<dbReference type="OrthoDB" id="9791827at2"/>